<dbReference type="EMBL" id="JAUUCC010000185">
    <property type="protein sequence ID" value="MEE2055476.1"/>
    <property type="molecule type" value="Genomic_DNA"/>
</dbReference>
<evidence type="ECO:0000313" key="1">
    <source>
        <dbReference type="EMBL" id="MEE2055476.1"/>
    </source>
</evidence>
<dbReference type="RefSeq" id="WP_330162230.1">
    <property type="nucleotide sequence ID" value="NZ_JAUUCC010000185.1"/>
</dbReference>
<dbReference type="Proteomes" id="UP001348641">
    <property type="component" value="Unassembled WGS sequence"/>
</dbReference>
<reference evidence="1 2" key="1">
    <citation type="submission" date="2023-07" db="EMBL/GenBank/DDBJ databases">
        <authorList>
            <person name="Girao M."/>
            <person name="Carvalho M.F."/>
        </authorList>
    </citation>
    <scope>NUCLEOTIDE SEQUENCE [LARGE SCALE GENOMIC DNA]</scope>
    <source>
        <strain evidence="1 2">66/93</strain>
    </source>
</reference>
<comment type="caution">
    <text evidence="1">The sequence shown here is derived from an EMBL/GenBank/DDBJ whole genome shotgun (WGS) entry which is preliminary data.</text>
</comment>
<gene>
    <name evidence="1" type="ORF">Q8A49_33770</name>
</gene>
<organism evidence="1 2">
    <name type="scientific">Nocardiopsis tropica</name>
    <dbReference type="NCBI Taxonomy" id="109330"/>
    <lineage>
        <taxon>Bacteria</taxon>
        <taxon>Bacillati</taxon>
        <taxon>Actinomycetota</taxon>
        <taxon>Actinomycetes</taxon>
        <taxon>Streptosporangiales</taxon>
        <taxon>Nocardiopsidaceae</taxon>
        <taxon>Nocardiopsis</taxon>
    </lineage>
</organism>
<name>A0ABU7L1Q1_9ACTN</name>
<proteinExistence type="predicted"/>
<protein>
    <submittedName>
        <fullName evidence="1">Uncharacterized protein</fullName>
    </submittedName>
</protein>
<sequence length="157" mass="16920">MVDRNGNRITAAGIPTGPIDAAPAAARHADGTFKDAGAQEAILRDALLRAGVELGEHDDRIIRWFADFADWSTLATITSWIERARTEDAPPEPGAKLAPVLPGLDRVVGESFVADYEPGADTPSQVWHVTERAVTPVPSASWTPRLLATLDRTRRSS</sequence>
<evidence type="ECO:0000313" key="2">
    <source>
        <dbReference type="Proteomes" id="UP001348641"/>
    </source>
</evidence>
<accession>A0ABU7L1Q1</accession>